<organismHost>
    <name type="scientific">Cydia pomonella</name>
    <name type="common">Codling moth</name>
    <dbReference type="NCBI Taxonomy" id="82600"/>
</organismHost>
<organism evidence="1">
    <name type="scientific">Cydia pomonella granulosis virus</name>
    <name type="common">CpGV</name>
    <name type="synonym">Cydia pomonella granulovirus</name>
    <dbReference type="NCBI Taxonomy" id="28289"/>
    <lineage>
        <taxon>Viruses</taxon>
        <taxon>Viruses incertae sedis</taxon>
        <taxon>Naldaviricetes</taxon>
        <taxon>Lefavirales</taxon>
        <taxon>Baculoviridae</taxon>
        <taxon>Betabaculovirus</taxon>
        <taxon>Betabaculovirus cypomonellae</taxon>
    </lineage>
</organism>
<evidence type="ECO:0000313" key="1">
    <source>
        <dbReference type="EMBL" id="QDW81175.1"/>
    </source>
</evidence>
<dbReference type="EMBL" id="MN075941">
    <property type="protein sequence ID" value="QDW81175.1"/>
    <property type="molecule type" value="Genomic_DNA"/>
</dbReference>
<reference evidence="1" key="1">
    <citation type="journal article" date="2019" name="Viruses">
        <title>Genome Analysis of A Novel South African Cydia pomonella granulovirus (CpGV-SA) with Resistance-Breaking Potential.</title>
        <authorList>
            <person name="Motsoeneng B."/>
            <person name="Jukes M.D."/>
            <person name="Knox C.M."/>
            <person name="Hill M.P."/>
            <person name="Moore S.D."/>
        </authorList>
    </citation>
    <scope>NUCLEOTIDE SEQUENCE</scope>
    <source>
        <strain evidence="1">CpGV-SA</strain>
    </source>
</reference>
<gene>
    <name evidence="1" type="primary">orf115</name>
</gene>
<accession>A0A5B8GPU3</accession>
<name>A0A5B8GPU3_GVCP</name>
<sequence length="177" mass="20653">MSMLTKIMNKHRSNKVVVEIVQEIVSANTYIPDEKIMKQLSAAFVSNRVFEKVRDDIMAVYEVCRNEVLKRVILKDSFYKNCRVTNFVVAASLEKRDDLIPAPQIVRLRVHYVNSKSVCVQCYQELSGDDVKKPDLDTEMVVQPKEAWFFSQCYICNYCFTNKMYTKVHTQPMYIVS</sequence>
<protein>
    <submittedName>
        <fullName evidence="1">ORF115</fullName>
    </submittedName>
</protein>
<proteinExistence type="predicted"/>